<dbReference type="EMBL" id="MCFE01000488">
    <property type="protein sequence ID" value="ORX88930.1"/>
    <property type="molecule type" value="Genomic_DNA"/>
</dbReference>
<dbReference type="Pfam" id="PF15365">
    <property type="entry name" value="PNRC"/>
    <property type="match status" value="1"/>
</dbReference>
<reference evidence="2 3" key="1">
    <citation type="submission" date="2016-07" db="EMBL/GenBank/DDBJ databases">
        <title>Pervasive Adenine N6-methylation of Active Genes in Fungi.</title>
        <authorList>
            <consortium name="DOE Joint Genome Institute"/>
            <person name="Mondo S.J."/>
            <person name="Dannebaum R.O."/>
            <person name="Kuo R.C."/>
            <person name="Labutti K."/>
            <person name="Haridas S."/>
            <person name="Kuo A."/>
            <person name="Salamov A."/>
            <person name="Ahrendt S.R."/>
            <person name="Lipzen A."/>
            <person name="Sullivan W."/>
            <person name="Andreopoulos W.B."/>
            <person name="Clum A."/>
            <person name="Lindquist E."/>
            <person name="Daum C."/>
            <person name="Ramamoorthy G.K."/>
            <person name="Gryganskyi A."/>
            <person name="Culley D."/>
            <person name="Magnuson J.K."/>
            <person name="James T.Y."/>
            <person name="O'Malley M.A."/>
            <person name="Stajich J.E."/>
            <person name="Spatafora J.W."/>
            <person name="Visel A."/>
            <person name="Grigoriev I.V."/>
        </authorList>
    </citation>
    <scope>NUCLEOTIDE SEQUENCE [LARGE SCALE GENOMIC DNA]</scope>
    <source>
        <strain evidence="2 3">CBS 931.73</strain>
    </source>
</reference>
<feature type="compositionally biased region" description="Basic residues" evidence="1">
    <location>
        <begin position="18"/>
        <end position="29"/>
    </location>
</feature>
<protein>
    <submittedName>
        <fullName evidence="2">Uncharacterized protein</fullName>
    </submittedName>
</protein>
<feature type="region of interest" description="Disordered" evidence="1">
    <location>
        <begin position="1"/>
        <end position="135"/>
    </location>
</feature>
<dbReference type="AlphaFoldDB" id="A0A1Y1XT66"/>
<accession>A0A1Y1XT66</accession>
<dbReference type="GO" id="GO:0016071">
    <property type="term" value="P:mRNA metabolic process"/>
    <property type="evidence" value="ECO:0007669"/>
    <property type="project" value="UniProtKB-ARBA"/>
</dbReference>
<keyword evidence="3" id="KW-1185">Reference proteome</keyword>
<organism evidence="2 3">
    <name type="scientific">Basidiobolus meristosporus CBS 931.73</name>
    <dbReference type="NCBI Taxonomy" id="1314790"/>
    <lineage>
        <taxon>Eukaryota</taxon>
        <taxon>Fungi</taxon>
        <taxon>Fungi incertae sedis</taxon>
        <taxon>Zoopagomycota</taxon>
        <taxon>Entomophthoromycotina</taxon>
        <taxon>Basidiobolomycetes</taxon>
        <taxon>Basidiobolales</taxon>
        <taxon>Basidiobolaceae</taxon>
        <taxon>Basidiobolus</taxon>
    </lineage>
</organism>
<dbReference type="InterPro" id="IPR028322">
    <property type="entry name" value="PNRC-like_rgn"/>
</dbReference>
<gene>
    <name evidence="2" type="ORF">K493DRAFT_319089</name>
</gene>
<comment type="caution">
    <text evidence="2">The sequence shown here is derived from an EMBL/GenBank/DDBJ whole genome shotgun (WGS) entry which is preliminary data.</text>
</comment>
<dbReference type="OrthoDB" id="2388351at2759"/>
<sequence>MEKSKSQRHASPQTPKYKNNRHQTGRQIHKSKDCSYQKRPVPTSMKASRFDGTAKPFDHSPPRSPTPKVHFGHHSSYSSPYSSDSDSFEATTPPRNSFLAENVYRKAKHDVSPRGVSRETTPELMSEEEVFFKRSSQRNTTKDLYAGPTFSNAPTPDALPVPAFVDRTPRPRNIVYTLSTSTHSQTEQGLNLSPQFSPNECLAKSYEPDNDLRLRSQKLLNLLNGGNNEPSPKSHYPTSNYLGVYPPPGQQYQPFGFPFYQGLASDSYIFPESSVYVPA</sequence>
<dbReference type="Proteomes" id="UP000193498">
    <property type="component" value="Unassembled WGS sequence"/>
</dbReference>
<evidence type="ECO:0000313" key="2">
    <source>
        <dbReference type="EMBL" id="ORX88930.1"/>
    </source>
</evidence>
<proteinExistence type="predicted"/>
<name>A0A1Y1XT66_9FUNG</name>
<dbReference type="InParanoid" id="A0A1Y1XT66"/>
<feature type="compositionally biased region" description="Low complexity" evidence="1">
    <location>
        <begin position="75"/>
        <end position="85"/>
    </location>
</feature>
<evidence type="ECO:0000313" key="3">
    <source>
        <dbReference type="Proteomes" id="UP000193498"/>
    </source>
</evidence>
<feature type="compositionally biased region" description="Basic and acidic residues" evidence="1">
    <location>
        <begin position="109"/>
        <end position="121"/>
    </location>
</feature>
<evidence type="ECO:0000256" key="1">
    <source>
        <dbReference type="SAM" id="MobiDB-lite"/>
    </source>
</evidence>